<dbReference type="SMART" id="SM00028">
    <property type="entry name" value="TPR"/>
    <property type="match status" value="7"/>
</dbReference>
<dbReference type="Proteomes" id="UP000593594">
    <property type="component" value="Chromosome"/>
</dbReference>
<feature type="repeat" description="TPR" evidence="1">
    <location>
        <begin position="42"/>
        <end position="75"/>
    </location>
</feature>
<dbReference type="EMBL" id="CP058214">
    <property type="protein sequence ID" value="QPC41803.1"/>
    <property type="molecule type" value="Genomic_DNA"/>
</dbReference>
<feature type="repeat" description="TPR" evidence="1">
    <location>
        <begin position="245"/>
        <end position="278"/>
    </location>
</feature>
<feature type="repeat" description="TPR" evidence="1">
    <location>
        <begin position="8"/>
        <end position="41"/>
    </location>
</feature>
<keyword evidence="3" id="KW-1185">Reference proteome</keyword>
<sequence>MTFASPGADTPLDTARALARAGQSDAARQAFRQALTASPRDTALLMEFGVFEAQAGDRAAARKLLEKALKIAPDDPDVHINLGELARQGGAFALAERHYRRAMTLNPRDAEALYGLGNALAEQGRARDALPFLIQAHDLMPGDAEILNTLAIALEAEDYLDDAIAAYRKALDIAPDFHQARANLAVLLQDRDETEEAEREFARIPRKALPAEFLARHARALIALRRSGEALDVADAALAAEPGNVSALMARGTALQRLGDFDGAEASYRAALDANPALPQAYHKLATIRRLEPEAAERLGPLLADTALDANSRANAGFALYTLLDRADRPEDAFAALEEANALRASALPFDTERHRAQVERVMATFTSDFFAARADEGVQREGPVFVLGLPRSGTTLVEQILAGYDSVLALGERDDLPRIARTISGYPEQAGTFGSDWARETGEALLAQMFADRPDARFATNKSPGNYLFIGLISWLFPRARIVHCRRDPRDTGLSCFEQNFDQGVAFSYDLEAFAAVSRLHDRLMAHWHAHAPVAIHTVDYEALVADPEPHARALVDHVGLDWTPDCLRPQDVDRPIDTASVWQARQPINTRSIGKWKRYERHLGPLLQLAGERA</sequence>
<dbReference type="InterPro" id="IPR011990">
    <property type="entry name" value="TPR-like_helical_dom_sf"/>
</dbReference>
<dbReference type="Pfam" id="PF13469">
    <property type="entry name" value="Sulfotransfer_3"/>
    <property type="match status" value="1"/>
</dbReference>
<dbReference type="InterPro" id="IPR027417">
    <property type="entry name" value="P-loop_NTPase"/>
</dbReference>
<dbReference type="KEGG" id="kmn:HW532_03190"/>
<dbReference type="AlphaFoldDB" id="A0A7S8HB54"/>
<evidence type="ECO:0000313" key="2">
    <source>
        <dbReference type="EMBL" id="QPC41803.1"/>
    </source>
</evidence>
<accession>A0A7S8HB54</accession>
<dbReference type="Pfam" id="PF13432">
    <property type="entry name" value="TPR_16"/>
    <property type="match status" value="1"/>
</dbReference>
<dbReference type="Pfam" id="PF14559">
    <property type="entry name" value="TPR_19"/>
    <property type="match status" value="3"/>
</dbReference>
<gene>
    <name evidence="2" type="ORF">HW532_03190</name>
</gene>
<dbReference type="Gene3D" id="3.40.50.300">
    <property type="entry name" value="P-loop containing nucleotide triphosphate hydrolases"/>
    <property type="match status" value="1"/>
</dbReference>
<dbReference type="PROSITE" id="PS50005">
    <property type="entry name" value="TPR"/>
    <property type="match status" value="6"/>
</dbReference>
<dbReference type="GO" id="GO:0016740">
    <property type="term" value="F:transferase activity"/>
    <property type="evidence" value="ECO:0007669"/>
    <property type="project" value="UniProtKB-KW"/>
</dbReference>
<dbReference type="InterPro" id="IPR019734">
    <property type="entry name" value="TPR_rpt"/>
</dbReference>
<keyword evidence="2" id="KW-0808">Transferase</keyword>
<dbReference type="PANTHER" id="PTHR12558:SF13">
    <property type="entry name" value="CELL DIVISION CYCLE PROTEIN 27 HOMOLOG"/>
    <property type="match status" value="1"/>
</dbReference>
<proteinExistence type="predicted"/>
<organism evidence="2 3">
    <name type="scientific">Kaustia mangrovi</name>
    <dbReference type="NCBI Taxonomy" id="2593653"/>
    <lineage>
        <taxon>Bacteria</taxon>
        <taxon>Pseudomonadati</taxon>
        <taxon>Pseudomonadota</taxon>
        <taxon>Alphaproteobacteria</taxon>
        <taxon>Hyphomicrobiales</taxon>
        <taxon>Parvibaculaceae</taxon>
        <taxon>Kaustia</taxon>
    </lineage>
</organism>
<evidence type="ECO:0000313" key="3">
    <source>
        <dbReference type="Proteomes" id="UP000593594"/>
    </source>
</evidence>
<name>A0A7S8HB54_9HYPH</name>
<dbReference type="SUPFAM" id="SSF48452">
    <property type="entry name" value="TPR-like"/>
    <property type="match status" value="2"/>
</dbReference>
<reference evidence="2 3" key="1">
    <citation type="submission" date="2020-06" db="EMBL/GenBank/DDBJ databases">
        <title>Genome sequence of 2 isolates from Red Sea Mangroves.</title>
        <authorList>
            <person name="Sefrji F."/>
            <person name="Michoud G."/>
            <person name="Merlino G."/>
            <person name="Daffonchio D."/>
        </authorList>
    </citation>
    <scope>NUCLEOTIDE SEQUENCE [LARGE SCALE GENOMIC DNA]</scope>
    <source>
        <strain evidence="2 3">R1DC25</strain>
    </source>
</reference>
<keyword evidence="1" id="KW-0802">TPR repeat</keyword>
<feature type="repeat" description="TPR" evidence="1">
    <location>
        <begin position="144"/>
        <end position="177"/>
    </location>
</feature>
<dbReference type="SUPFAM" id="SSF52540">
    <property type="entry name" value="P-loop containing nucleoside triphosphate hydrolases"/>
    <property type="match status" value="1"/>
</dbReference>
<evidence type="ECO:0000256" key="1">
    <source>
        <dbReference type="PROSITE-ProRule" id="PRU00339"/>
    </source>
</evidence>
<dbReference type="RefSeq" id="WP_213163030.1">
    <property type="nucleotide sequence ID" value="NZ_CP058214.1"/>
</dbReference>
<dbReference type="PANTHER" id="PTHR12558">
    <property type="entry name" value="CELL DIVISION CYCLE 16,23,27"/>
    <property type="match status" value="1"/>
</dbReference>
<feature type="repeat" description="TPR" evidence="1">
    <location>
        <begin position="76"/>
        <end position="109"/>
    </location>
</feature>
<protein>
    <submittedName>
        <fullName evidence="2">Sulfotransferase</fullName>
    </submittedName>
</protein>
<dbReference type="Gene3D" id="1.25.40.10">
    <property type="entry name" value="Tetratricopeptide repeat domain"/>
    <property type="match status" value="3"/>
</dbReference>
<feature type="repeat" description="TPR" evidence="1">
    <location>
        <begin position="110"/>
        <end position="143"/>
    </location>
</feature>